<feature type="region of interest" description="Disordered" evidence="1">
    <location>
        <begin position="131"/>
        <end position="325"/>
    </location>
</feature>
<dbReference type="Proteomes" id="UP000198531">
    <property type="component" value="Unassembled WGS sequence"/>
</dbReference>
<gene>
    <name evidence="3" type="ORF">SAMN04487947_1805</name>
</gene>
<keyword evidence="2" id="KW-1133">Transmembrane helix</keyword>
<sequence>MRLRDAVRRAAGYHLRALPPTAVGLGLAGAGVWYGLDGGNSLAAVTTARLAPAAVLAGLGVAVAAVGRTAVRLDANAAAVARRLDGSGIDEDDLRETVAIATERAVADSIDGATAEIEARVSDAVMDAVAGDDEASSPSASPSPSPSASPSPSPSSSSPTDPSPPAEPASAPQSPSDDASPTDDASSVADALDAHADESDALADATRRASERVESYLESEDADAGEFRQLAEGAAVLDDSESADADGADRAVVRTDGPSDAERTDEADGVSPGEAETAGDGAEILDDDPADPDLPDGDTETDDAEILDDDTEMVFGDDVRDPDET</sequence>
<dbReference type="AlphaFoldDB" id="A0A1I6GY78"/>
<evidence type="ECO:0000256" key="2">
    <source>
        <dbReference type="SAM" id="Phobius"/>
    </source>
</evidence>
<keyword evidence="4" id="KW-1185">Reference proteome</keyword>
<dbReference type="STRING" id="553469.SAMN04487947_1805"/>
<evidence type="ECO:0000313" key="4">
    <source>
        <dbReference type="Proteomes" id="UP000198531"/>
    </source>
</evidence>
<dbReference type="EMBL" id="FOYT01000001">
    <property type="protein sequence ID" value="SFR47049.1"/>
    <property type="molecule type" value="Genomic_DNA"/>
</dbReference>
<feature type="compositionally biased region" description="Pro residues" evidence="1">
    <location>
        <begin position="141"/>
        <end position="153"/>
    </location>
</feature>
<reference evidence="4" key="1">
    <citation type="submission" date="2016-10" db="EMBL/GenBank/DDBJ databases">
        <authorList>
            <person name="Varghese N."/>
            <person name="Submissions S."/>
        </authorList>
    </citation>
    <scope>NUCLEOTIDE SEQUENCE [LARGE SCALE GENOMIC DNA]</scope>
    <source>
        <strain evidence="4">CGMCC 1.7736</strain>
    </source>
</reference>
<dbReference type="RefSeq" id="WP_089806582.1">
    <property type="nucleotide sequence ID" value="NZ_FOYT01000001.1"/>
</dbReference>
<feature type="compositionally biased region" description="Acidic residues" evidence="1">
    <location>
        <begin position="283"/>
        <end position="312"/>
    </location>
</feature>
<keyword evidence="2" id="KW-0812">Transmembrane</keyword>
<feature type="compositionally biased region" description="Low complexity" evidence="1">
    <location>
        <begin position="168"/>
        <end position="191"/>
    </location>
</feature>
<feature type="transmembrane region" description="Helical" evidence="2">
    <location>
        <begin position="42"/>
        <end position="66"/>
    </location>
</feature>
<feature type="transmembrane region" description="Helical" evidence="2">
    <location>
        <begin position="12"/>
        <end position="36"/>
    </location>
</feature>
<dbReference type="OrthoDB" id="385656at2157"/>
<name>A0A1I6GY78_9EURY</name>
<evidence type="ECO:0000313" key="3">
    <source>
        <dbReference type="EMBL" id="SFR47049.1"/>
    </source>
</evidence>
<protein>
    <submittedName>
        <fullName evidence="3">Uncharacterized protein</fullName>
    </submittedName>
</protein>
<feature type="compositionally biased region" description="Basic and acidic residues" evidence="1">
    <location>
        <begin position="205"/>
        <end position="215"/>
    </location>
</feature>
<keyword evidence="2" id="KW-0472">Membrane</keyword>
<accession>A0A1I6GY78</accession>
<organism evidence="3 4">
    <name type="scientific">Halogeometricum rufum</name>
    <dbReference type="NCBI Taxonomy" id="553469"/>
    <lineage>
        <taxon>Archaea</taxon>
        <taxon>Methanobacteriati</taxon>
        <taxon>Methanobacteriota</taxon>
        <taxon>Stenosarchaea group</taxon>
        <taxon>Halobacteria</taxon>
        <taxon>Halobacteriales</taxon>
        <taxon>Haloferacaceae</taxon>
        <taxon>Halogeometricum</taxon>
    </lineage>
</organism>
<proteinExistence type="predicted"/>
<evidence type="ECO:0000256" key="1">
    <source>
        <dbReference type="SAM" id="MobiDB-lite"/>
    </source>
</evidence>